<accession>A0A4R7V4Y3</accession>
<keyword evidence="3" id="KW-1185">Reference proteome</keyword>
<name>A0A4R7V4Y3_9PSEU</name>
<organism evidence="2 3">
    <name type="scientific">Actinophytocola oryzae</name>
    <dbReference type="NCBI Taxonomy" id="502181"/>
    <lineage>
        <taxon>Bacteria</taxon>
        <taxon>Bacillati</taxon>
        <taxon>Actinomycetota</taxon>
        <taxon>Actinomycetes</taxon>
        <taxon>Pseudonocardiales</taxon>
        <taxon>Pseudonocardiaceae</taxon>
    </lineage>
</organism>
<evidence type="ECO:0000256" key="1">
    <source>
        <dbReference type="SAM" id="MobiDB-lite"/>
    </source>
</evidence>
<proteinExistence type="predicted"/>
<comment type="caution">
    <text evidence="2">The sequence shown here is derived from an EMBL/GenBank/DDBJ whole genome shotgun (WGS) entry which is preliminary data.</text>
</comment>
<gene>
    <name evidence="2" type="ORF">CLV71_115216</name>
</gene>
<dbReference type="Proteomes" id="UP000294927">
    <property type="component" value="Unassembled WGS sequence"/>
</dbReference>
<dbReference type="EMBL" id="SOCP01000015">
    <property type="protein sequence ID" value="TDV43752.1"/>
    <property type="molecule type" value="Genomic_DNA"/>
</dbReference>
<evidence type="ECO:0000313" key="3">
    <source>
        <dbReference type="Proteomes" id="UP000294927"/>
    </source>
</evidence>
<dbReference type="AlphaFoldDB" id="A0A4R7V4Y3"/>
<feature type="region of interest" description="Disordered" evidence="1">
    <location>
        <begin position="1"/>
        <end position="23"/>
    </location>
</feature>
<sequence>MDRTVAALVASQDGADQKQAGGEVAKKRLADAEARIRKSQAAIAAGVDPTALVEVINAAQAERVAAQAEINNTPAPDLMDAAEVYEPPWVR</sequence>
<reference evidence="2 3" key="1">
    <citation type="submission" date="2019-03" db="EMBL/GenBank/DDBJ databases">
        <title>Genomic Encyclopedia of Archaeal and Bacterial Type Strains, Phase II (KMG-II): from individual species to whole genera.</title>
        <authorList>
            <person name="Goeker M."/>
        </authorList>
    </citation>
    <scope>NUCLEOTIDE SEQUENCE [LARGE SCALE GENOMIC DNA]</scope>
    <source>
        <strain evidence="2 3">DSM 45499</strain>
    </source>
</reference>
<protein>
    <submittedName>
        <fullName evidence="2">Uncharacterized protein</fullName>
    </submittedName>
</protein>
<evidence type="ECO:0000313" key="2">
    <source>
        <dbReference type="EMBL" id="TDV43752.1"/>
    </source>
</evidence>